<proteinExistence type="inferred from homology"/>
<dbReference type="SFLD" id="SFLDS00029">
    <property type="entry name" value="Radical_SAM"/>
    <property type="match status" value="1"/>
</dbReference>
<dbReference type="Pfam" id="PF04055">
    <property type="entry name" value="Radical_SAM"/>
    <property type="match status" value="1"/>
</dbReference>
<dbReference type="InterPro" id="IPR013785">
    <property type="entry name" value="Aldolase_TIM"/>
</dbReference>
<comment type="similarity">
    <text evidence="6">Belongs to the radical SAM superfamily. Anaerobic sulfatase-maturating enzyme family.</text>
</comment>
<protein>
    <submittedName>
        <fullName evidence="9">Anaerobic sulfatase maturase</fullName>
    </submittedName>
    <submittedName>
        <fullName evidence="8">Anaerobic sulfatase-maturating enzyme</fullName>
        <ecNumber evidence="8">1.8.98.-</ecNumber>
    </submittedName>
</protein>
<evidence type="ECO:0000256" key="2">
    <source>
        <dbReference type="ARBA" id="ARBA00022691"/>
    </source>
</evidence>
<dbReference type="NCBIfam" id="TIGR03942">
    <property type="entry name" value="sulfatase_rSAM"/>
    <property type="match status" value="1"/>
</dbReference>
<dbReference type="EMBL" id="QSVN01000028">
    <property type="protein sequence ID" value="RGO29437.1"/>
    <property type="molecule type" value="Genomic_DNA"/>
</dbReference>
<dbReference type="Proteomes" id="UP000261285">
    <property type="component" value="Unassembled WGS sequence"/>
</dbReference>
<reference evidence="8 11" key="1">
    <citation type="submission" date="2015-09" db="EMBL/GenBank/DDBJ databases">
        <authorList>
            <consortium name="Pathogen Informatics"/>
        </authorList>
    </citation>
    <scope>NUCLEOTIDE SEQUENCE [LARGE SCALE GENOMIC DNA]</scope>
    <source>
        <strain evidence="8 11">2789STDY5834961</strain>
    </source>
</reference>
<dbReference type="SFLD" id="SFLDG01384">
    <property type="entry name" value="thioether_bond_formation_requi"/>
    <property type="match status" value="1"/>
</dbReference>
<sequence>MKNISVLIKPASGACNMTCDYCFYCDEAAKREQKFYGMMSEETLKNMIRRTMLHSEGSVSYTWQGGEPTLRGLDFFRKALYLQKKYNRNHLQVINAFQTNGYGITDDWCMFFKENKFLVGVSVDGLPEIHDSIRHNKIGDGTFEQINKNIKLLDKYNVEYNILTVVTPKVAKNIKSIYAFYKQRGWHYQQYIACLDPYGEEHGKMSYSILPEQYGKFLVELFKLWYKDLQEGCHPYIRQFENYVGLAAGYMAESCEQRGKCGVQYVVEADGSVYPCDFFVMDKFYLGNLNTDIISKIDEKRKEVGFIECSERVNQKCKNCTYYRLCRGGCMRNRELGDKEYLNYFCEGYQIFFEHCYEEILKLGDRVNYR</sequence>
<keyword evidence="5" id="KW-0411">Iron-sulfur</keyword>
<evidence type="ECO:0000313" key="10">
    <source>
        <dbReference type="EMBL" id="RGO29437.1"/>
    </source>
</evidence>
<dbReference type="EMBL" id="CYXO01000022">
    <property type="protein sequence ID" value="CUN23881.1"/>
    <property type="molecule type" value="Genomic_DNA"/>
</dbReference>
<dbReference type="CDD" id="cd01335">
    <property type="entry name" value="Radical_SAM"/>
    <property type="match status" value="1"/>
</dbReference>
<dbReference type="GO" id="GO:0051536">
    <property type="term" value="F:iron-sulfur cluster binding"/>
    <property type="evidence" value="ECO:0007669"/>
    <property type="project" value="UniProtKB-KW"/>
</dbReference>
<evidence type="ECO:0000313" key="12">
    <source>
        <dbReference type="Proteomes" id="UP000261285"/>
    </source>
</evidence>
<dbReference type="Proteomes" id="UP000095597">
    <property type="component" value="Unassembled WGS sequence"/>
</dbReference>
<dbReference type="SUPFAM" id="SSF102114">
    <property type="entry name" value="Radical SAM enzymes"/>
    <property type="match status" value="1"/>
</dbReference>
<dbReference type="SFLD" id="SFLDG01386">
    <property type="entry name" value="main_SPASM_domain-containing"/>
    <property type="match status" value="1"/>
</dbReference>
<reference evidence="9 13" key="3">
    <citation type="journal article" date="2019" name="Nat. Med.">
        <title>A library of human gut bacterial isolates paired with longitudinal multiomics data enables mechanistic microbiome research.</title>
        <authorList>
            <person name="Poyet M."/>
            <person name="Groussin M."/>
            <person name="Gibbons S.M."/>
            <person name="Avila-Pacheco J."/>
            <person name="Jiang X."/>
            <person name="Kearney S.M."/>
            <person name="Perrotta A.R."/>
            <person name="Berdy B."/>
            <person name="Zhao S."/>
            <person name="Lieberman T.D."/>
            <person name="Swanson P.K."/>
            <person name="Smith M."/>
            <person name="Roesemann S."/>
            <person name="Alexander J.E."/>
            <person name="Rich S.A."/>
            <person name="Livny J."/>
            <person name="Vlamakis H."/>
            <person name="Clish C."/>
            <person name="Bullock K."/>
            <person name="Deik A."/>
            <person name="Scott J."/>
            <person name="Pierce K.A."/>
            <person name="Xavier R.J."/>
            <person name="Alm E.J."/>
        </authorList>
    </citation>
    <scope>NUCLEOTIDE SEQUENCE [LARGE SCALE GENOMIC DNA]</scope>
    <source>
        <strain evidence="9 13">BIOML-A1</strain>
    </source>
</reference>
<dbReference type="SFLD" id="SFLDF00289">
    <property type="entry name" value="anaerobic_Cys-type_sulfatase-m"/>
    <property type="match status" value="1"/>
</dbReference>
<dbReference type="Proteomes" id="UP000449249">
    <property type="component" value="Unassembled WGS sequence"/>
</dbReference>
<dbReference type="PANTHER" id="PTHR43273">
    <property type="entry name" value="ANAEROBIC SULFATASE-MATURATING ENZYME HOMOLOG ASLB-RELATED"/>
    <property type="match status" value="1"/>
</dbReference>
<evidence type="ECO:0000256" key="3">
    <source>
        <dbReference type="ARBA" id="ARBA00022723"/>
    </source>
</evidence>
<keyword evidence="8" id="KW-0560">Oxidoreductase</keyword>
<reference evidence="10 12" key="2">
    <citation type="submission" date="2018-08" db="EMBL/GenBank/DDBJ databases">
        <title>A genome reference for cultivated species of the human gut microbiota.</title>
        <authorList>
            <person name="Zou Y."/>
            <person name="Xue W."/>
            <person name="Luo G."/>
        </authorList>
    </citation>
    <scope>NUCLEOTIDE SEQUENCE [LARGE SCALE GENOMIC DNA]</scope>
    <source>
        <strain evidence="10 12">OM02-16</strain>
    </source>
</reference>
<dbReference type="InterPro" id="IPR034485">
    <property type="entry name" value="Anaerobic_Cys-type_sulfatase-m"/>
</dbReference>
<keyword evidence="4" id="KW-0408">Iron</keyword>
<gene>
    <name evidence="10" type="ORF">DXB16_14240</name>
    <name evidence="8" type="ORF">ERS852573_02754</name>
    <name evidence="9" type="ORF">GT576_00255</name>
</gene>
<feature type="domain" description="Radical SAM core" evidence="7">
    <location>
        <begin position="1"/>
        <end position="227"/>
    </location>
</feature>
<evidence type="ECO:0000256" key="1">
    <source>
        <dbReference type="ARBA" id="ARBA00001966"/>
    </source>
</evidence>
<dbReference type="PROSITE" id="PS51918">
    <property type="entry name" value="RADICAL_SAM"/>
    <property type="match status" value="1"/>
</dbReference>
<keyword evidence="3" id="KW-0479">Metal-binding</keyword>
<dbReference type="InterPro" id="IPR058240">
    <property type="entry name" value="rSAM_sf"/>
</dbReference>
<evidence type="ECO:0000256" key="6">
    <source>
        <dbReference type="ARBA" id="ARBA00023601"/>
    </source>
</evidence>
<dbReference type="GO" id="GO:0016491">
    <property type="term" value="F:oxidoreductase activity"/>
    <property type="evidence" value="ECO:0007669"/>
    <property type="project" value="UniProtKB-KW"/>
</dbReference>
<dbReference type="OrthoDB" id="9808591at2"/>
<comment type="cofactor">
    <cofactor evidence="1">
        <name>[4Fe-4S] cluster</name>
        <dbReference type="ChEBI" id="CHEBI:49883"/>
    </cofactor>
</comment>
<dbReference type="SFLD" id="SFLDG01072">
    <property type="entry name" value="dehydrogenase_like"/>
    <property type="match status" value="1"/>
</dbReference>
<dbReference type="AlphaFoldDB" id="A0A173V9T3"/>
<dbReference type="EMBL" id="WWSH01000001">
    <property type="protein sequence ID" value="MZK08814.1"/>
    <property type="molecule type" value="Genomic_DNA"/>
</dbReference>
<dbReference type="PANTHER" id="PTHR43273:SF3">
    <property type="entry name" value="ANAEROBIC SULFATASE-MATURATING ENZYME HOMOLOG ASLB-RELATED"/>
    <property type="match status" value="1"/>
</dbReference>
<dbReference type="GO" id="GO:0046872">
    <property type="term" value="F:metal ion binding"/>
    <property type="evidence" value="ECO:0007669"/>
    <property type="project" value="UniProtKB-KW"/>
</dbReference>
<keyword evidence="2" id="KW-0949">S-adenosyl-L-methionine</keyword>
<dbReference type="InterPro" id="IPR023885">
    <property type="entry name" value="4Fe4S-binding_SPASM_dom"/>
</dbReference>
<evidence type="ECO:0000313" key="8">
    <source>
        <dbReference type="EMBL" id="CUN23881.1"/>
    </source>
</evidence>
<evidence type="ECO:0000259" key="7">
    <source>
        <dbReference type="PROSITE" id="PS51918"/>
    </source>
</evidence>
<dbReference type="InterPro" id="IPR007197">
    <property type="entry name" value="rSAM"/>
</dbReference>
<evidence type="ECO:0000313" key="9">
    <source>
        <dbReference type="EMBL" id="MZK08814.1"/>
    </source>
</evidence>
<dbReference type="RefSeq" id="WP_028087952.1">
    <property type="nucleotide sequence ID" value="NZ_CABMEZ010000028.1"/>
</dbReference>
<accession>A0A173V9T3</accession>
<name>A0A173V9T3_9FIRM</name>
<evidence type="ECO:0000256" key="4">
    <source>
        <dbReference type="ARBA" id="ARBA00023004"/>
    </source>
</evidence>
<dbReference type="SFLD" id="SFLDG01067">
    <property type="entry name" value="SPASM/twitch_domain_containing"/>
    <property type="match status" value="1"/>
</dbReference>
<dbReference type="NCBIfam" id="TIGR04085">
    <property type="entry name" value="rSAM_more_4Fe4S"/>
    <property type="match status" value="1"/>
</dbReference>
<organism evidence="8 11">
    <name type="scientific">Dorea longicatena</name>
    <dbReference type="NCBI Taxonomy" id="88431"/>
    <lineage>
        <taxon>Bacteria</taxon>
        <taxon>Bacillati</taxon>
        <taxon>Bacillota</taxon>
        <taxon>Clostridia</taxon>
        <taxon>Lachnospirales</taxon>
        <taxon>Lachnospiraceae</taxon>
        <taxon>Dorea</taxon>
    </lineage>
</organism>
<evidence type="ECO:0000313" key="11">
    <source>
        <dbReference type="Proteomes" id="UP000095597"/>
    </source>
</evidence>
<dbReference type="Pfam" id="PF13186">
    <property type="entry name" value="SPASM"/>
    <property type="match status" value="1"/>
</dbReference>
<dbReference type="Gene3D" id="3.20.20.70">
    <property type="entry name" value="Aldolase class I"/>
    <property type="match status" value="1"/>
</dbReference>
<dbReference type="EC" id="1.8.98.-" evidence="8"/>
<evidence type="ECO:0000256" key="5">
    <source>
        <dbReference type="ARBA" id="ARBA00023014"/>
    </source>
</evidence>
<dbReference type="InterPro" id="IPR023867">
    <property type="entry name" value="Sulphatase_maturase_rSAM"/>
</dbReference>
<evidence type="ECO:0000313" key="13">
    <source>
        <dbReference type="Proteomes" id="UP000449249"/>
    </source>
</evidence>